<organism evidence="12 13">
    <name type="scientific">Morchella conica CCBAS932</name>
    <dbReference type="NCBI Taxonomy" id="1392247"/>
    <lineage>
        <taxon>Eukaryota</taxon>
        <taxon>Fungi</taxon>
        <taxon>Dikarya</taxon>
        <taxon>Ascomycota</taxon>
        <taxon>Pezizomycotina</taxon>
        <taxon>Pezizomycetes</taxon>
        <taxon>Pezizales</taxon>
        <taxon>Morchellaceae</taxon>
        <taxon>Morchella</taxon>
    </lineage>
</organism>
<dbReference type="EMBL" id="ML119114">
    <property type="protein sequence ID" value="RPB15162.1"/>
    <property type="molecule type" value="Genomic_DNA"/>
</dbReference>
<feature type="non-terminal residue" evidence="12">
    <location>
        <position position="1"/>
    </location>
</feature>
<keyword evidence="8" id="KW-0862">Zinc</keyword>
<feature type="region of interest" description="Disordered" evidence="10">
    <location>
        <begin position="102"/>
        <end position="170"/>
    </location>
</feature>
<proteinExistence type="inferred from homology"/>
<dbReference type="SUPFAM" id="SSF57850">
    <property type="entry name" value="RING/U-box"/>
    <property type="match status" value="1"/>
</dbReference>
<evidence type="ECO:0000256" key="4">
    <source>
        <dbReference type="ARBA" id="ARBA00022679"/>
    </source>
</evidence>
<dbReference type="PANTHER" id="PTHR21330:SF1">
    <property type="entry name" value="E3 SUMO-PROTEIN LIGASE NSE2"/>
    <property type="match status" value="1"/>
</dbReference>
<evidence type="ECO:0000256" key="2">
    <source>
        <dbReference type="ARBA" id="ARBA00004718"/>
    </source>
</evidence>
<dbReference type="GO" id="GO:0000724">
    <property type="term" value="P:double-strand break repair via homologous recombination"/>
    <property type="evidence" value="ECO:0007669"/>
    <property type="project" value="InterPro"/>
</dbReference>
<evidence type="ECO:0000256" key="10">
    <source>
        <dbReference type="SAM" id="MobiDB-lite"/>
    </source>
</evidence>
<evidence type="ECO:0000256" key="8">
    <source>
        <dbReference type="ARBA" id="ARBA00022833"/>
    </source>
</evidence>
<feature type="domain" description="SP-RING-type" evidence="11">
    <location>
        <begin position="56"/>
        <end position="102"/>
    </location>
</feature>
<evidence type="ECO:0000259" key="11">
    <source>
        <dbReference type="Pfam" id="PF11789"/>
    </source>
</evidence>
<reference evidence="12 13" key="1">
    <citation type="journal article" date="2018" name="Nat. Ecol. Evol.">
        <title>Pezizomycetes genomes reveal the molecular basis of ectomycorrhizal truffle lifestyle.</title>
        <authorList>
            <person name="Murat C."/>
            <person name="Payen T."/>
            <person name="Noel B."/>
            <person name="Kuo A."/>
            <person name="Morin E."/>
            <person name="Chen J."/>
            <person name="Kohler A."/>
            <person name="Krizsan K."/>
            <person name="Balestrini R."/>
            <person name="Da Silva C."/>
            <person name="Montanini B."/>
            <person name="Hainaut M."/>
            <person name="Levati E."/>
            <person name="Barry K.W."/>
            <person name="Belfiori B."/>
            <person name="Cichocki N."/>
            <person name="Clum A."/>
            <person name="Dockter R.B."/>
            <person name="Fauchery L."/>
            <person name="Guy J."/>
            <person name="Iotti M."/>
            <person name="Le Tacon F."/>
            <person name="Lindquist E.A."/>
            <person name="Lipzen A."/>
            <person name="Malagnac F."/>
            <person name="Mello A."/>
            <person name="Molinier V."/>
            <person name="Miyauchi S."/>
            <person name="Poulain J."/>
            <person name="Riccioni C."/>
            <person name="Rubini A."/>
            <person name="Sitrit Y."/>
            <person name="Splivallo R."/>
            <person name="Traeger S."/>
            <person name="Wang M."/>
            <person name="Zifcakova L."/>
            <person name="Wipf D."/>
            <person name="Zambonelli A."/>
            <person name="Paolocci F."/>
            <person name="Nowrousian M."/>
            <person name="Ottonello S."/>
            <person name="Baldrian P."/>
            <person name="Spatafora J.W."/>
            <person name="Henrissat B."/>
            <person name="Nagy L.G."/>
            <person name="Aury J.M."/>
            <person name="Wincker P."/>
            <person name="Grigoriev I.V."/>
            <person name="Bonfante P."/>
            <person name="Martin F.M."/>
        </authorList>
    </citation>
    <scope>NUCLEOTIDE SEQUENCE [LARGE SCALE GENOMIC DNA]</scope>
    <source>
        <strain evidence="12 13">CCBAS932</strain>
    </source>
</reference>
<evidence type="ECO:0000256" key="6">
    <source>
        <dbReference type="ARBA" id="ARBA00022771"/>
    </source>
</evidence>
<name>A0A3N4L0Y7_9PEZI</name>
<evidence type="ECO:0000256" key="5">
    <source>
        <dbReference type="ARBA" id="ARBA00022723"/>
    </source>
</evidence>
<dbReference type="GO" id="GO:0061665">
    <property type="term" value="F:SUMO ligase activity"/>
    <property type="evidence" value="ECO:0007669"/>
    <property type="project" value="TreeGrafter"/>
</dbReference>
<dbReference type="UniPathway" id="UPA00886"/>
<accession>A0A3N4L0Y7</accession>
<dbReference type="InterPro" id="IPR013083">
    <property type="entry name" value="Znf_RING/FYVE/PHD"/>
</dbReference>
<keyword evidence="13" id="KW-1185">Reference proteome</keyword>
<dbReference type="Gene3D" id="3.30.40.10">
    <property type="entry name" value="Zinc/RING finger domain, C3HC4 (zinc finger)"/>
    <property type="match status" value="1"/>
</dbReference>
<dbReference type="STRING" id="1392247.A0A3N4L0Y7"/>
<dbReference type="InterPro" id="IPR026846">
    <property type="entry name" value="Nse2(Mms21)"/>
</dbReference>
<evidence type="ECO:0000256" key="9">
    <source>
        <dbReference type="ARBA" id="ARBA00023242"/>
    </source>
</evidence>
<dbReference type="GO" id="GO:0016925">
    <property type="term" value="P:protein sumoylation"/>
    <property type="evidence" value="ECO:0007669"/>
    <property type="project" value="UniProtKB-UniPathway"/>
</dbReference>
<dbReference type="GO" id="GO:0005634">
    <property type="term" value="C:nucleus"/>
    <property type="evidence" value="ECO:0007669"/>
    <property type="project" value="UniProtKB-SubCell"/>
</dbReference>
<evidence type="ECO:0000313" key="13">
    <source>
        <dbReference type="Proteomes" id="UP000277580"/>
    </source>
</evidence>
<dbReference type="GO" id="GO:0008270">
    <property type="term" value="F:zinc ion binding"/>
    <property type="evidence" value="ECO:0007669"/>
    <property type="project" value="UniProtKB-KW"/>
</dbReference>
<dbReference type="InterPro" id="IPR004181">
    <property type="entry name" value="Znf_MIZ"/>
</dbReference>
<keyword evidence="7" id="KW-0833">Ubl conjugation pathway</keyword>
<evidence type="ECO:0000256" key="3">
    <source>
        <dbReference type="ARBA" id="ARBA00008212"/>
    </source>
</evidence>
<comment type="pathway">
    <text evidence="2">Protein modification; protein sumoylation.</text>
</comment>
<keyword evidence="6" id="KW-0863">Zinc-finger</keyword>
<dbReference type="GO" id="GO:0030915">
    <property type="term" value="C:Smc5-Smc6 complex"/>
    <property type="evidence" value="ECO:0007669"/>
    <property type="project" value="InterPro"/>
</dbReference>
<dbReference type="PANTHER" id="PTHR21330">
    <property type="entry name" value="E3 SUMO-PROTEIN LIGASE NSE2"/>
    <property type="match status" value="1"/>
</dbReference>
<feature type="compositionally biased region" description="Acidic residues" evidence="10">
    <location>
        <begin position="121"/>
        <end position="140"/>
    </location>
</feature>
<keyword evidence="9" id="KW-0539">Nucleus</keyword>
<dbReference type="Proteomes" id="UP000277580">
    <property type="component" value="Unassembled WGS sequence"/>
</dbReference>
<protein>
    <recommendedName>
        <fullName evidence="11">SP-RING-type domain-containing protein</fullName>
    </recommendedName>
</protein>
<dbReference type="OrthoDB" id="756301at2759"/>
<evidence type="ECO:0000313" key="12">
    <source>
        <dbReference type="EMBL" id="RPB15162.1"/>
    </source>
</evidence>
<dbReference type="Pfam" id="PF11789">
    <property type="entry name" value="zf-Nse"/>
    <property type="match status" value="1"/>
</dbReference>
<comment type="similarity">
    <text evidence="3">Belongs to the NSE2 family.</text>
</comment>
<dbReference type="InParanoid" id="A0A3N4L0Y7"/>
<comment type="subcellular location">
    <subcellularLocation>
        <location evidence="1">Nucleus</location>
    </subcellularLocation>
</comment>
<sequence length="170" mass="19151">YGNIADYVQFRRMVWASQRGDANMPKVSTWFRNLDGSAGGRRRSSHAPDSDDDDSDIEIAQERQSYQCPLTLRTFVEPYTSTVCPHSFEKDAIQDYICKGSRQGRKVRGAAARARDRAEEHEDGEEDSEDGDMVDADADEGVAVKNERRGAMRRRGRGKVVALSDEEDED</sequence>
<dbReference type="AlphaFoldDB" id="A0A3N4L0Y7"/>
<evidence type="ECO:0000256" key="1">
    <source>
        <dbReference type="ARBA" id="ARBA00004123"/>
    </source>
</evidence>
<keyword evidence="5" id="KW-0479">Metal-binding</keyword>
<gene>
    <name evidence="12" type="ORF">P167DRAFT_533360</name>
</gene>
<evidence type="ECO:0000256" key="7">
    <source>
        <dbReference type="ARBA" id="ARBA00022786"/>
    </source>
</evidence>
<keyword evidence="4" id="KW-0808">Transferase</keyword>